<comment type="function">
    <text evidence="1">Has lipid A 3-O-deacylase activity. Hydrolyzes the ester bond at the 3 position of lipid A, a bioactive component of lipopolysaccharide (LPS), thereby releasing the primary fatty acyl moiety.</text>
</comment>
<evidence type="ECO:0000256" key="2">
    <source>
        <dbReference type="PIRSR" id="PIRSR029681-1"/>
    </source>
</evidence>
<reference evidence="4" key="2">
    <citation type="submission" date="2020-09" db="EMBL/GenBank/DDBJ databases">
        <authorList>
            <person name="Sun Q."/>
            <person name="Kim S."/>
        </authorList>
    </citation>
    <scope>NUCLEOTIDE SEQUENCE</scope>
    <source>
        <strain evidence="4">KCTC 42731</strain>
    </source>
</reference>
<dbReference type="GO" id="GO:0009279">
    <property type="term" value="C:cell outer membrane"/>
    <property type="evidence" value="ECO:0007669"/>
    <property type="project" value="UniProtKB-SubCell"/>
</dbReference>
<keyword evidence="1" id="KW-0472">Membrane</keyword>
<comment type="caution">
    <text evidence="4">The sequence shown here is derived from an EMBL/GenBank/DDBJ whole genome shotgun (WGS) entry which is preliminary data.</text>
</comment>
<name>A0A919BQB6_9GAMM</name>
<evidence type="ECO:0000256" key="1">
    <source>
        <dbReference type="PIRNR" id="PIRNR029681"/>
    </source>
</evidence>
<sequence length="195" mass="22070">MLEVNEPVETAINVVRFTIISLIILLTSSPAQASTSLKTQSVAVDLLIGSDQISGLRLAYRPLTRRIDSAPYFEYLDIYWEISVNFWEYGENNQHQANYAIALSPVISKTFYYVQGKYPLRWEFGIGISLVEDTQFAGKNIGSHYQFEDRLGLSFAFGANNNQRFAIRYMHYSNGGLNSNNPGLDFFNASYSVSF</sequence>
<keyword evidence="5" id="KW-1185">Reference proteome</keyword>
<dbReference type="EC" id="3.1.1.77" evidence="1"/>
<feature type="active site" description="Charge relay system" evidence="2">
    <location>
        <position position="173"/>
    </location>
</feature>
<reference evidence="4" key="1">
    <citation type="journal article" date="2014" name="Int. J. Syst. Evol. Microbiol.">
        <title>Complete genome sequence of Corynebacterium casei LMG S-19264T (=DSM 44701T), isolated from a smear-ripened cheese.</title>
        <authorList>
            <consortium name="US DOE Joint Genome Institute (JGI-PGF)"/>
            <person name="Walter F."/>
            <person name="Albersmeier A."/>
            <person name="Kalinowski J."/>
            <person name="Ruckert C."/>
        </authorList>
    </citation>
    <scope>NUCLEOTIDE SEQUENCE</scope>
    <source>
        <strain evidence="4">KCTC 42731</strain>
    </source>
</reference>
<accession>A0A919BQB6</accession>
<dbReference type="Pfam" id="PF09411">
    <property type="entry name" value="PagL"/>
    <property type="match status" value="1"/>
</dbReference>
<evidence type="ECO:0000313" key="4">
    <source>
        <dbReference type="EMBL" id="GHG05062.1"/>
    </source>
</evidence>
<keyword evidence="1" id="KW-0378">Hydrolase</keyword>
<comment type="catalytic activity">
    <reaction evidence="1">
        <text>a 3-(acyloxy)acyl derivative of bacterial toxin + H2O = a 3-hydroxyacyl derivative of bacterial toxin + a fatty acid + H(+)</text>
        <dbReference type="Rhea" id="RHEA:12032"/>
        <dbReference type="ChEBI" id="CHEBI:15377"/>
        <dbReference type="ChEBI" id="CHEBI:15378"/>
        <dbReference type="ChEBI" id="CHEBI:28868"/>
        <dbReference type="ChEBI" id="CHEBI:136853"/>
        <dbReference type="ChEBI" id="CHEBI:140675"/>
        <dbReference type="EC" id="3.1.1.77"/>
    </reaction>
</comment>
<dbReference type="GO" id="GO:0050528">
    <property type="term" value="F:acyloxyacyl hydrolase activity"/>
    <property type="evidence" value="ECO:0007669"/>
    <property type="project" value="UniProtKB-EC"/>
</dbReference>
<comment type="subcellular location">
    <subcellularLocation>
        <location evidence="1">Cell outer membrane</location>
        <topology evidence="1">Multi-pass membrane protein</topology>
    </subcellularLocation>
</comment>
<dbReference type="RefSeq" id="WP_189774007.1">
    <property type="nucleotide sequence ID" value="NZ_BNCK01000011.1"/>
</dbReference>
<protein>
    <recommendedName>
        <fullName evidence="1">Lipid A deacylase</fullName>
        <ecNumber evidence="1">3.1.1.77</ecNumber>
    </recommendedName>
    <alternativeName>
        <fullName evidence="1">LPS 3-O-deacylase</fullName>
    </alternativeName>
    <alternativeName>
        <fullName evidence="1">Outer membrane enzyme</fullName>
    </alternativeName>
</protein>
<gene>
    <name evidence="4" type="ORF">GCM10017161_38190</name>
</gene>
<feature type="active site" description="Charge relay system" evidence="2">
    <location>
        <position position="185"/>
    </location>
</feature>
<evidence type="ECO:0000313" key="5">
    <source>
        <dbReference type="Proteomes" id="UP000623842"/>
    </source>
</evidence>
<comment type="similarity">
    <text evidence="1">Belongs to the PagL family.</text>
</comment>
<organism evidence="4 5">
    <name type="scientific">Thalassotalea marina</name>
    <dbReference type="NCBI Taxonomy" id="1673741"/>
    <lineage>
        <taxon>Bacteria</taxon>
        <taxon>Pseudomonadati</taxon>
        <taxon>Pseudomonadota</taxon>
        <taxon>Gammaproteobacteria</taxon>
        <taxon>Alteromonadales</taxon>
        <taxon>Colwelliaceae</taxon>
        <taxon>Thalassotalea</taxon>
    </lineage>
</organism>
<keyword evidence="1" id="KW-0998">Cell outer membrane</keyword>
<feature type="active site" description="Charge relay system" evidence="2">
    <location>
        <position position="171"/>
    </location>
</feature>
<dbReference type="PIRSF" id="PIRSF029681">
    <property type="entry name" value="PagL"/>
    <property type="match status" value="1"/>
</dbReference>
<dbReference type="InterPro" id="IPR018550">
    <property type="entry name" value="Lipid-A_deacylase-rel"/>
</dbReference>
<proteinExistence type="inferred from homology"/>
<dbReference type="Gene3D" id="2.40.160.20">
    <property type="match status" value="1"/>
</dbReference>
<dbReference type="AlphaFoldDB" id="A0A919BQB6"/>
<dbReference type="EMBL" id="BNCK01000011">
    <property type="protein sequence ID" value="GHG05062.1"/>
    <property type="molecule type" value="Genomic_DNA"/>
</dbReference>
<evidence type="ECO:0000256" key="3">
    <source>
        <dbReference type="PIRSR" id="PIRSR029681-2"/>
    </source>
</evidence>
<dbReference type="Proteomes" id="UP000623842">
    <property type="component" value="Unassembled WGS sequence"/>
</dbReference>
<feature type="site" description="Critical for activity" evidence="3">
    <location>
        <position position="174"/>
    </location>
</feature>
<comment type="subunit">
    <text evidence="1">Homodimer.</text>
</comment>